<dbReference type="EMBL" id="ML769528">
    <property type="protein sequence ID" value="KAE9395611.1"/>
    <property type="molecule type" value="Genomic_DNA"/>
</dbReference>
<dbReference type="InterPro" id="IPR027652">
    <property type="entry name" value="PRP8"/>
</dbReference>
<dbReference type="Gene3D" id="3.40.140.10">
    <property type="entry name" value="Cytidine Deaminase, domain 2"/>
    <property type="match status" value="1"/>
</dbReference>
<name>A0A6A4HCA3_9AGAR</name>
<dbReference type="GO" id="GO:0030623">
    <property type="term" value="F:U5 snRNA binding"/>
    <property type="evidence" value="ECO:0007669"/>
    <property type="project" value="TreeGrafter"/>
</dbReference>
<feature type="non-terminal residue" evidence="1">
    <location>
        <position position="1"/>
    </location>
</feature>
<dbReference type="PANTHER" id="PTHR11140">
    <property type="entry name" value="PRE-MRNA SPLICING FACTOR PRP8"/>
    <property type="match status" value="1"/>
</dbReference>
<dbReference type="GO" id="GO:0030619">
    <property type="term" value="F:U1 snRNA binding"/>
    <property type="evidence" value="ECO:0007669"/>
    <property type="project" value="TreeGrafter"/>
</dbReference>
<protein>
    <submittedName>
        <fullName evidence="1">Uncharacterized protein</fullName>
    </submittedName>
</protein>
<dbReference type="Proteomes" id="UP000799118">
    <property type="component" value="Unassembled WGS sequence"/>
</dbReference>
<dbReference type="OrthoDB" id="3057475at2759"/>
<dbReference type="GO" id="GO:0030620">
    <property type="term" value="F:U2 snRNA binding"/>
    <property type="evidence" value="ECO:0007669"/>
    <property type="project" value="TreeGrafter"/>
</dbReference>
<dbReference type="GO" id="GO:0071013">
    <property type="term" value="C:catalytic step 2 spliceosome"/>
    <property type="evidence" value="ECO:0007669"/>
    <property type="project" value="TreeGrafter"/>
</dbReference>
<keyword evidence="2" id="KW-1185">Reference proteome</keyword>
<dbReference type="GO" id="GO:0005682">
    <property type="term" value="C:U5 snRNP"/>
    <property type="evidence" value="ECO:0007669"/>
    <property type="project" value="TreeGrafter"/>
</dbReference>
<dbReference type="PANTHER" id="PTHR11140:SF0">
    <property type="entry name" value="PRE-MRNA-PROCESSING-SPLICING FACTOR 8"/>
    <property type="match status" value="1"/>
</dbReference>
<dbReference type="GO" id="GO:0097157">
    <property type="term" value="F:pre-mRNA intronic binding"/>
    <property type="evidence" value="ECO:0007669"/>
    <property type="project" value="TreeGrafter"/>
</dbReference>
<evidence type="ECO:0000313" key="1">
    <source>
        <dbReference type="EMBL" id="KAE9395611.1"/>
    </source>
</evidence>
<dbReference type="GO" id="GO:0000244">
    <property type="term" value="P:spliceosomal tri-snRNP complex assembly"/>
    <property type="evidence" value="ECO:0007669"/>
    <property type="project" value="TreeGrafter"/>
</dbReference>
<dbReference type="AlphaFoldDB" id="A0A6A4HCA3"/>
<gene>
    <name evidence="1" type="ORF">BT96DRAFT_793997</name>
</gene>
<reference evidence="1" key="1">
    <citation type="journal article" date="2019" name="Environ. Microbiol.">
        <title>Fungal ecological strategies reflected in gene transcription - a case study of two litter decomposers.</title>
        <authorList>
            <person name="Barbi F."/>
            <person name="Kohler A."/>
            <person name="Barry K."/>
            <person name="Baskaran P."/>
            <person name="Daum C."/>
            <person name="Fauchery L."/>
            <person name="Ihrmark K."/>
            <person name="Kuo A."/>
            <person name="LaButti K."/>
            <person name="Lipzen A."/>
            <person name="Morin E."/>
            <person name="Grigoriev I.V."/>
            <person name="Henrissat B."/>
            <person name="Lindahl B."/>
            <person name="Martin F."/>
        </authorList>
    </citation>
    <scope>NUCLEOTIDE SEQUENCE</scope>
    <source>
        <strain evidence="1">JB14</strain>
    </source>
</reference>
<feature type="non-terminal residue" evidence="1">
    <location>
        <position position="78"/>
    </location>
</feature>
<proteinExistence type="predicted"/>
<accession>A0A6A4HCA3</accession>
<sequence length="78" mass="8747">ITASDLSTQVAAFLYGVSPPDNKQVKEVKAVVWVPQCGSNNSVELPFQLPKDDFLLKDCEPLKPLRWIKTQALEIQHL</sequence>
<organism evidence="1 2">
    <name type="scientific">Gymnopus androsaceus JB14</name>
    <dbReference type="NCBI Taxonomy" id="1447944"/>
    <lineage>
        <taxon>Eukaryota</taxon>
        <taxon>Fungi</taxon>
        <taxon>Dikarya</taxon>
        <taxon>Basidiomycota</taxon>
        <taxon>Agaricomycotina</taxon>
        <taxon>Agaricomycetes</taxon>
        <taxon>Agaricomycetidae</taxon>
        <taxon>Agaricales</taxon>
        <taxon>Marasmiineae</taxon>
        <taxon>Omphalotaceae</taxon>
        <taxon>Gymnopus</taxon>
    </lineage>
</organism>
<dbReference type="GO" id="GO:0017070">
    <property type="term" value="F:U6 snRNA binding"/>
    <property type="evidence" value="ECO:0007669"/>
    <property type="project" value="TreeGrafter"/>
</dbReference>
<evidence type="ECO:0000313" key="2">
    <source>
        <dbReference type="Proteomes" id="UP000799118"/>
    </source>
</evidence>